<dbReference type="AlphaFoldDB" id="A0A392S2W5"/>
<protein>
    <submittedName>
        <fullName evidence="1">Cytochrome P450</fullName>
    </submittedName>
</protein>
<reference evidence="1 2" key="1">
    <citation type="journal article" date="2018" name="Front. Plant Sci.">
        <title>Red Clover (Trifolium pratense) and Zigzag Clover (T. medium) - A Picture of Genomic Similarities and Differences.</title>
        <authorList>
            <person name="Dluhosova J."/>
            <person name="Istvanek J."/>
            <person name="Nedelnik J."/>
            <person name="Repkova J."/>
        </authorList>
    </citation>
    <scope>NUCLEOTIDE SEQUENCE [LARGE SCALE GENOMIC DNA]</scope>
    <source>
        <strain evidence="2">cv. 10/8</strain>
        <tissue evidence="1">Leaf</tissue>
    </source>
</reference>
<sequence>EIARIREGGELGGRWFGEHVSKRVGDRSDTFFWTDPWVDGIPLCERFGRLFDLAETKLRTVAGIFSLGWGRMGRRGSGGCS</sequence>
<evidence type="ECO:0000313" key="1">
    <source>
        <dbReference type="EMBL" id="MCI42717.1"/>
    </source>
</evidence>
<accession>A0A392S2W5</accession>
<keyword evidence="2" id="KW-1185">Reference proteome</keyword>
<comment type="caution">
    <text evidence="1">The sequence shown here is derived from an EMBL/GenBank/DDBJ whole genome shotgun (WGS) entry which is preliminary data.</text>
</comment>
<feature type="non-terminal residue" evidence="1">
    <location>
        <position position="1"/>
    </location>
</feature>
<dbReference type="EMBL" id="LXQA010307940">
    <property type="protein sequence ID" value="MCI42717.1"/>
    <property type="molecule type" value="Genomic_DNA"/>
</dbReference>
<name>A0A392S2W5_9FABA</name>
<dbReference type="Proteomes" id="UP000265520">
    <property type="component" value="Unassembled WGS sequence"/>
</dbReference>
<proteinExistence type="predicted"/>
<evidence type="ECO:0000313" key="2">
    <source>
        <dbReference type="Proteomes" id="UP000265520"/>
    </source>
</evidence>
<dbReference type="PANTHER" id="PTHR36617">
    <property type="entry name" value="PROTEIN, PUTATIVE-RELATED"/>
    <property type="match status" value="1"/>
</dbReference>
<dbReference type="PANTHER" id="PTHR36617:SF5">
    <property type="entry name" value="OS05G0421675 PROTEIN"/>
    <property type="match status" value="1"/>
</dbReference>
<organism evidence="1 2">
    <name type="scientific">Trifolium medium</name>
    <dbReference type="NCBI Taxonomy" id="97028"/>
    <lineage>
        <taxon>Eukaryota</taxon>
        <taxon>Viridiplantae</taxon>
        <taxon>Streptophyta</taxon>
        <taxon>Embryophyta</taxon>
        <taxon>Tracheophyta</taxon>
        <taxon>Spermatophyta</taxon>
        <taxon>Magnoliopsida</taxon>
        <taxon>eudicotyledons</taxon>
        <taxon>Gunneridae</taxon>
        <taxon>Pentapetalae</taxon>
        <taxon>rosids</taxon>
        <taxon>fabids</taxon>
        <taxon>Fabales</taxon>
        <taxon>Fabaceae</taxon>
        <taxon>Papilionoideae</taxon>
        <taxon>50 kb inversion clade</taxon>
        <taxon>NPAAA clade</taxon>
        <taxon>Hologalegina</taxon>
        <taxon>IRL clade</taxon>
        <taxon>Trifolieae</taxon>
        <taxon>Trifolium</taxon>
    </lineage>
</organism>